<dbReference type="InterPro" id="IPR018448">
    <property type="entry name" value="TatB"/>
</dbReference>
<evidence type="ECO:0000256" key="4">
    <source>
        <dbReference type="ARBA" id="ARBA00022692"/>
    </source>
</evidence>
<keyword evidence="6 9" id="KW-1133">Transmembrane helix</keyword>
<feature type="region of interest" description="Disordered" evidence="10">
    <location>
        <begin position="114"/>
        <end position="169"/>
    </location>
</feature>
<evidence type="ECO:0000256" key="6">
    <source>
        <dbReference type="ARBA" id="ARBA00022989"/>
    </source>
</evidence>
<dbReference type="AlphaFoldDB" id="A0A380N2L8"/>
<organism evidence="12 13">
    <name type="scientific">Suttonella indologenes</name>
    <dbReference type="NCBI Taxonomy" id="13276"/>
    <lineage>
        <taxon>Bacteria</taxon>
        <taxon>Pseudomonadati</taxon>
        <taxon>Pseudomonadota</taxon>
        <taxon>Gammaproteobacteria</taxon>
        <taxon>Cardiobacteriales</taxon>
        <taxon>Cardiobacteriaceae</taxon>
        <taxon>Suttonella</taxon>
    </lineage>
</organism>
<dbReference type="PANTHER" id="PTHR33162:SF1">
    <property type="entry name" value="SEC-INDEPENDENT PROTEIN TRANSLOCASE PROTEIN TATA, CHLOROPLASTIC"/>
    <property type="match status" value="1"/>
</dbReference>
<dbReference type="Proteomes" id="UP000254575">
    <property type="component" value="Unassembled WGS sequence"/>
</dbReference>
<dbReference type="InterPro" id="IPR003369">
    <property type="entry name" value="TatA/B/E"/>
</dbReference>
<dbReference type="NCBIfam" id="TIGR01410">
    <property type="entry name" value="tatB"/>
    <property type="match status" value="1"/>
</dbReference>
<keyword evidence="3 9" id="KW-1003">Cell membrane</keyword>
<dbReference type="GO" id="GO:0008320">
    <property type="term" value="F:protein transmembrane transporter activity"/>
    <property type="evidence" value="ECO:0007669"/>
    <property type="project" value="UniProtKB-UniRule"/>
</dbReference>
<evidence type="ECO:0000313" key="13">
    <source>
        <dbReference type="Proteomes" id="UP000254575"/>
    </source>
</evidence>
<evidence type="ECO:0000256" key="1">
    <source>
        <dbReference type="ARBA" id="ARBA00004167"/>
    </source>
</evidence>
<keyword evidence="8 9" id="KW-0472">Membrane</keyword>
<dbReference type="EMBL" id="UHIA01000004">
    <property type="protein sequence ID" value="SUO98027.1"/>
    <property type="molecule type" value="Genomic_DNA"/>
</dbReference>
<accession>A0A380N2L8</accession>
<comment type="subunit">
    <text evidence="9">The Tat system comprises two distinct complexes: a TatABC complex, containing multiple copies of TatA, TatB and TatC subunits, and a separate TatA complex, containing only TatA subunits. Substrates initially bind to the TatABC complex, which probably triggers association of the separate TatA complex to form the active translocon.</text>
</comment>
<evidence type="ECO:0000256" key="8">
    <source>
        <dbReference type="ARBA" id="ARBA00023136"/>
    </source>
</evidence>
<dbReference type="GO" id="GO:0033281">
    <property type="term" value="C:TAT protein transport complex"/>
    <property type="evidence" value="ECO:0007669"/>
    <property type="project" value="UniProtKB-UniRule"/>
</dbReference>
<dbReference type="Gene3D" id="1.20.5.3310">
    <property type="match status" value="1"/>
</dbReference>
<comment type="function">
    <text evidence="9">Part of the twin-arginine translocation (Tat) system that transports large folded proteins containing a characteristic twin-arginine motif in their signal peptide across membranes. Together with TatC, TatB is part of a receptor directly interacting with Tat signal peptides. TatB may form an oligomeric binding site that transiently accommodates folded Tat precursor proteins before their translocation.</text>
</comment>
<proteinExistence type="inferred from homology"/>
<evidence type="ECO:0000256" key="9">
    <source>
        <dbReference type="HAMAP-Rule" id="MF_00237"/>
    </source>
</evidence>
<comment type="similarity">
    <text evidence="9">Belongs to the TatB family.</text>
</comment>
<dbReference type="PANTHER" id="PTHR33162">
    <property type="entry name" value="SEC-INDEPENDENT PROTEIN TRANSLOCASE PROTEIN TATA, CHLOROPLASTIC"/>
    <property type="match status" value="1"/>
</dbReference>
<evidence type="ECO:0000256" key="5">
    <source>
        <dbReference type="ARBA" id="ARBA00022927"/>
    </source>
</evidence>
<evidence type="ECO:0000256" key="3">
    <source>
        <dbReference type="ARBA" id="ARBA00022475"/>
    </source>
</evidence>
<comment type="subcellular location">
    <subcellularLocation>
        <location evidence="9">Cell membrane</location>
        <topology evidence="9">Single-pass membrane protein</topology>
    </subcellularLocation>
    <subcellularLocation>
        <location evidence="1">Membrane</location>
        <topology evidence="1">Single-pass membrane protein</topology>
    </subcellularLocation>
</comment>
<dbReference type="GO" id="GO:0043953">
    <property type="term" value="P:protein transport by the Tat complex"/>
    <property type="evidence" value="ECO:0007669"/>
    <property type="project" value="UniProtKB-UniRule"/>
</dbReference>
<feature type="transmembrane region" description="Helical" evidence="11">
    <location>
        <begin position="6"/>
        <end position="25"/>
    </location>
</feature>
<reference evidence="12 13" key="1">
    <citation type="submission" date="2018-06" db="EMBL/GenBank/DDBJ databases">
        <authorList>
            <consortium name="Pathogen Informatics"/>
            <person name="Doyle S."/>
        </authorList>
    </citation>
    <scope>NUCLEOTIDE SEQUENCE [LARGE SCALE GENOMIC DNA]</scope>
    <source>
        <strain evidence="12 13">NCTC10717</strain>
    </source>
</reference>
<keyword evidence="2 9" id="KW-0813">Transport</keyword>
<evidence type="ECO:0000313" key="12">
    <source>
        <dbReference type="EMBL" id="SUO98027.1"/>
    </source>
</evidence>
<dbReference type="HAMAP" id="MF_00237">
    <property type="entry name" value="TatB"/>
    <property type="match status" value="1"/>
</dbReference>
<evidence type="ECO:0000256" key="2">
    <source>
        <dbReference type="ARBA" id="ARBA00022448"/>
    </source>
</evidence>
<dbReference type="PRINTS" id="PR01506">
    <property type="entry name" value="TATBPROTEIN"/>
</dbReference>
<keyword evidence="13" id="KW-1185">Reference proteome</keyword>
<dbReference type="RefSeq" id="WP_115218902.1">
    <property type="nucleotide sequence ID" value="NZ_UHIA01000004.1"/>
</dbReference>
<keyword evidence="7 9" id="KW-0811">Translocation</keyword>
<dbReference type="Pfam" id="PF02416">
    <property type="entry name" value="TatA_B_E"/>
    <property type="match status" value="1"/>
</dbReference>
<feature type="compositionally biased region" description="Basic and acidic residues" evidence="10">
    <location>
        <begin position="114"/>
        <end position="126"/>
    </location>
</feature>
<keyword evidence="4 9" id="KW-0812">Transmembrane</keyword>
<feature type="compositionally biased region" description="Polar residues" evidence="10">
    <location>
        <begin position="155"/>
        <end position="169"/>
    </location>
</feature>
<evidence type="ECO:0000256" key="10">
    <source>
        <dbReference type="SAM" id="MobiDB-lite"/>
    </source>
</evidence>
<name>A0A380N2L8_9GAMM</name>
<gene>
    <name evidence="9 12" type="primary">tatB</name>
    <name evidence="12" type="ORF">NCTC10717_01766</name>
</gene>
<sequence>MFDIGFWELAVIAVIGIVVVGPDKLPEVVRSIMVMVRKIQRMFGDVRGDIERELHLDEVRRSVDEMDLQEHIRKLNQSVIDADKEVRSEGKKILQDIDSEVKAVEKSLQNIADEREQTAGGHERITQYEAPAQSDAEAERDSGIEHIGAAVDNPASDTLAETASSAKPS</sequence>
<protein>
    <recommendedName>
        <fullName evidence="9">Sec-independent protein translocase protein TatB</fullName>
    </recommendedName>
</protein>
<evidence type="ECO:0000256" key="11">
    <source>
        <dbReference type="SAM" id="Phobius"/>
    </source>
</evidence>
<evidence type="ECO:0000256" key="7">
    <source>
        <dbReference type="ARBA" id="ARBA00023010"/>
    </source>
</evidence>
<dbReference type="OrthoDB" id="9816005at2"/>
<keyword evidence="5 9" id="KW-0653">Protein transport</keyword>